<gene>
    <name evidence="1" type="ORF">HA51_04195</name>
</gene>
<comment type="caution">
    <text evidence="1">The sequence shown here is derived from an EMBL/GenBank/DDBJ whole genome shotgun (WGS) entry which is preliminary data.</text>
</comment>
<sequence length="70" mass="7478">MIGSAVGHQCHTRYGIGASRLVGDDIAAGVLATPYGFIEDGSNYYLFTAKPFLNGSVQDNLLKELQVMAD</sequence>
<proteinExistence type="predicted"/>
<name>A0A1X1D350_9GAMM</name>
<dbReference type="OrthoDB" id="5526340at2"/>
<accession>A0A1X1D350</accession>
<dbReference type="AlphaFoldDB" id="A0A1X1D350"/>
<reference evidence="1 2" key="1">
    <citation type="journal article" date="2017" name="Antonie Van Leeuwenhoek">
        <title>Phylogenomic resolution of the bacterial genus Pantoea and its relationship with Erwinia and Tatumella.</title>
        <authorList>
            <person name="Palmer M."/>
            <person name="Steenkamp E.T."/>
            <person name="Coetzee M.P."/>
            <person name="Chan W.Y."/>
            <person name="van Zyl E."/>
            <person name="De Maayer P."/>
            <person name="Coutinho T.A."/>
            <person name="Blom J."/>
            <person name="Smits T.H."/>
            <person name="Duffy B."/>
            <person name="Venter S.N."/>
        </authorList>
    </citation>
    <scope>NUCLEOTIDE SEQUENCE [LARGE SCALE GENOMIC DNA]</scope>
    <source>
        <strain evidence="1 2">LMG 26275</strain>
    </source>
</reference>
<organism evidence="1 2">
    <name type="scientific">Pantoea rwandensis</name>
    <dbReference type="NCBI Taxonomy" id="1076550"/>
    <lineage>
        <taxon>Bacteria</taxon>
        <taxon>Pseudomonadati</taxon>
        <taxon>Pseudomonadota</taxon>
        <taxon>Gammaproteobacteria</taxon>
        <taxon>Enterobacterales</taxon>
        <taxon>Erwiniaceae</taxon>
        <taxon>Pantoea</taxon>
    </lineage>
</organism>
<dbReference type="RefSeq" id="WP_084932294.1">
    <property type="nucleotide sequence ID" value="NZ_MLFR01000002.1"/>
</dbReference>
<evidence type="ECO:0000313" key="1">
    <source>
        <dbReference type="EMBL" id="ORM71095.1"/>
    </source>
</evidence>
<evidence type="ECO:0000313" key="2">
    <source>
        <dbReference type="Proteomes" id="UP000193558"/>
    </source>
</evidence>
<protein>
    <submittedName>
        <fullName evidence="1">Uncharacterized protein</fullName>
    </submittedName>
</protein>
<dbReference type="EMBL" id="MLFR01000002">
    <property type="protein sequence ID" value="ORM71095.1"/>
    <property type="molecule type" value="Genomic_DNA"/>
</dbReference>
<dbReference type="Proteomes" id="UP000193558">
    <property type="component" value="Unassembled WGS sequence"/>
</dbReference>